<accession>A0A261TAL7</accession>
<dbReference type="GO" id="GO:0030254">
    <property type="term" value="P:protein secretion by the type III secretion system"/>
    <property type="evidence" value="ECO:0007669"/>
    <property type="project" value="InterPro"/>
</dbReference>
<organism evidence="1 2">
    <name type="scientific">Bordetella genomosp. 5</name>
    <dbReference type="NCBI Taxonomy" id="1395608"/>
    <lineage>
        <taxon>Bacteria</taxon>
        <taxon>Pseudomonadati</taxon>
        <taxon>Pseudomonadota</taxon>
        <taxon>Betaproteobacteria</taxon>
        <taxon>Burkholderiales</taxon>
        <taxon>Alcaligenaceae</taxon>
        <taxon>Bordetella</taxon>
    </lineage>
</organism>
<dbReference type="EMBL" id="NEVP01000011">
    <property type="protein sequence ID" value="OZI46666.1"/>
    <property type="molecule type" value="Genomic_DNA"/>
</dbReference>
<dbReference type="Pfam" id="PF17001">
    <property type="entry name" value="T3SS_basalb_I"/>
    <property type="match status" value="1"/>
</dbReference>
<dbReference type="OrthoDB" id="8657297at2"/>
<proteinExistence type="predicted"/>
<dbReference type="NCBIfam" id="TIGR02497">
    <property type="entry name" value="yscI_hrpB_dom"/>
    <property type="match status" value="1"/>
</dbReference>
<dbReference type="RefSeq" id="WP_094802500.1">
    <property type="nucleotide sequence ID" value="NZ_NEVN01000009.1"/>
</dbReference>
<reference evidence="1 2" key="1">
    <citation type="submission" date="2017-05" db="EMBL/GenBank/DDBJ databases">
        <title>Complete and WGS of Bordetella genogroups.</title>
        <authorList>
            <person name="Spilker T."/>
            <person name="LiPuma J."/>
        </authorList>
    </citation>
    <scope>NUCLEOTIDE SEQUENCE [LARGE SCALE GENOMIC DNA]</scope>
    <source>
        <strain evidence="1 2">AU10456</strain>
    </source>
</reference>
<evidence type="ECO:0000313" key="2">
    <source>
        <dbReference type="Proteomes" id="UP000216913"/>
    </source>
</evidence>
<dbReference type="InterPro" id="IPR012670">
    <property type="entry name" value="T3SS_YscI/HrpB"/>
</dbReference>
<keyword evidence="2" id="KW-1185">Reference proteome</keyword>
<sequence>MDISALSAALSPALDTLKTPTVQPGAEATERFARVMGAPDVDVAAPTGVHAALQAAFAAPVQATGPATLGSQILSGLQSTTAEFSQKWQGIAGNLDRLGAQSSLSDMMRLQGELLQVSVQYELVGKAVSRTTQNIDTLVRMS</sequence>
<protein>
    <submittedName>
        <fullName evidence="1">EscI/YscI/HrpB family type III secretion system inner rod protein</fullName>
    </submittedName>
</protein>
<evidence type="ECO:0000313" key="1">
    <source>
        <dbReference type="EMBL" id="OZI46666.1"/>
    </source>
</evidence>
<comment type="caution">
    <text evidence="1">The sequence shown here is derived from an EMBL/GenBank/DDBJ whole genome shotgun (WGS) entry which is preliminary data.</text>
</comment>
<name>A0A261TAL7_9BORD</name>
<dbReference type="AlphaFoldDB" id="A0A261TAL7"/>
<gene>
    <name evidence="1" type="ORF">CAL25_18400</name>
</gene>
<dbReference type="Proteomes" id="UP000216913">
    <property type="component" value="Unassembled WGS sequence"/>
</dbReference>